<proteinExistence type="inferred from homology"/>
<dbReference type="Gene3D" id="3.40.309.10">
    <property type="entry name" value="Aldehyde Dehydrogenase, Chain A, domain 2"/>
    <property type="match status" value="1"/>
</dbReference>
<keyword evidence="10" id="KW-1185">Reference proteome</keyword>
<evidence type="ECO:0000256" key="5">
    <source>
        <dbReference type="ARBA" id="ARBA00023002"/>
    </source>
</evidence>
<dbReference type="SUPFAM" id="SSF53720">
    <property type="entry name" value="ALDH-like"/>
    <property type="match status" value="1"/>
</dbReference>
<evidence type="ECO:0000256" key="4">
    <source>
        <dbReference type="ARBA" id="ARBA00022857"/>
    </source>
</evidence>
<dbReference type="InterPro" id="IPR020593">
    <property type="entry name" value="G-glutamylP_reductase_CS"/>
</dbReference>
<keyword evidence="5 7" id="KW-0560">Oxidoreductase</keyword>
<dbReference type="NCBIfam" id="TIGR00407">
    <property type="entry name" value="proA"/>
    <property type="match status" value="1"/>
</dbReference>
<protein>
    <recommendedName>
        <fullName evidence="7">Gamma-glutamyl phosphate reductase</fullName>
        <shortName evidence="7">GPR</shortName>
        <ecNumber evidence="7">1.2.1.41</ecNumber>
    </recommendedName>
    <alternativeName>
        <fullName evidence="7">Glutamate-5-semialdehyde dehydrogenase</fullName>
    </alternativeName>
    <alternativeName>
        <fullName evidence="7">Glutamyl-gamma-semialdehyde dehydrogenase</fullName>
        <shortName evidence="7">GSA dehydrogenase</shortName>
    </alternativeName>
</protein>
<keyword evidence="7" id="KW-0963">Cytoplasm</keyword>
<gene>
    <name evidence="7" type="primary">proA</name>
    <name evidence="9" type="ORF">I8U22_07890</name>
</gene>
<keyword evidence="3 7" id="KW-0641">Proline biosynthesis</keyword>
<keyword evidence="2 7" id="KW-0028">Amino-acid biosynthesis</keyword>
<comment type="function">
    <text evidence="7">Catalyzes the NADPH-dependent reduction of L-glutamate 5-phosphate into L-glutamate 5-semialdehyde and phosphate. The product spontaneously undergoes cyclization to form 1-pyrroline-5-carboxylate.</text>
</comment>
<dbReference type="GO" id="GO:0004350">
    <property type="term" value="F:glutamate-5-semialdehyde dehydrogenase activity"/>
    <property type="evidence" value="ECO:0007669"/>
    <property type="project" value="UniProtKB-EC"/>
</dbReference>
<dbReference type="Gene3D" id="3.40.605.10">
    <property type="entry name" value="Aldehyde Dehydrogenase, Chain A, domain 1"/>
    <property type="match status" value="1"/>
</dbReference>
<dbReference type="InterPro" id="IPR012134">
    <property type="entry name" value="Glu-5-SA_DH"/>
</dbReference>
<keyword evidence="4 7" id="KW-0521">NADP</keyword>
<dbReference type="PIRSF" id="PIRSF000151">
    <property type="entry name" value="GPR"/>
    <property type="match status" value="1"/>
</dbReference>
<dbReference type="EMBL" id="JAECVU010000004">
    <property type="protein sequence ID" value="MBH8588732.1"/>
    <property type="molecule type" value="Genomic_DNA"/>
</dbReference>
<comment type="similarity">
    <text evidence="7">Belongs to the gamma-glutamyl phosphate reductase family.</text>
</comment>
<comment type="catalytic activity">
    <reaction evidence="6 7">
        <text>L-glutamate 5-semialdehyde + phosphate + NADP(+) = L-glutamyl 5-phosphate + NADPH + H(+)</text>
        <dbReference type="Rhea" id="RHEA:19541"/>
        <dbReference type="ChEBI" id="CHEBI:15378"/>
        <dbReference type="ChEBI" id="CHEBI:43474"/>
        <dbReference type="ChEBI" id="CHEBI:57783"/>
        <dbReference type="ChEBI" id="CHEBI:58066"/>
        <dbReference type="ChEBI" id="CHEBI:58274"/>
        <dbReference type="ChEBI" id="CHEBI:58349"/>
        <dbReference type="EC" id="1.2.1.41"/>
    </reaction>
</comment>
<sequence>MVKKKTCKAKQASRKLTMVSAREKNEALMRMGEKLWQMRERIFEANQKDLDAAIQNGLSKAKQDRLLLNEKRLADMIEGLNVLVQSSDPVGEVMETHCRPNGLKVDKVRVPFGVIAIIYESRPNVTVDAAGLALKAGNAIVLRGGKEAIFSNQALVRVMCEGLAETQIPVDSIQLIERTERDTIDYLIRDKESVDLVIPRGGAGLIQRVVQNAHVPVIETGVGNCHIYVHASADLKMARSVVVNAKTQRPSVCNAMETLLVDQGIAEEFLPFLARELAARGVQVKGCEQTCRILQNESSLKIEPAAEEDYDTEFLDLILAVKVVRGTGEALRHIERFGTGHSEAIIAEDQKAADAFLTQVDAAAVYHNASTRFTDGAEFGFGAEMGISTQKLHARGPMGLKELTSYKYVIRGTGQVRE</sequence>
<evidence type="ECO:0000313" key="9">
    <source>
        <dbReference type="EMBL" id="MBH8588732.1"/>
    </source>
</evidence>
<accession>A0ABS0QI51</accession>
<comment type="pathway">
    <text evidence="1 7">Amino-acid biosynthesis; L-proline biosynthesis; L-glutamate 5-semialdehyde from L-glutamate: step 2/2.</text>
</comment>
<dbReference type="InterPro" id="IPR016161">
    <property type="entry name" value="Ald_DH/histidinol_DH"/>
</dbReference>
<feature type="domain" description="Aldehyde dehydrogenase" evidence="8">
    <location>
        <begin position="2"/>
        <end position="278"/>
    </location>
</feature>
<reference evidence="9 10" key="1">
    <citation type="submission" date="2020-12" db="EMBL/GenBank/DDBJ databases">
        <title>WGS of Thermoactinomyces spp.</title>
        <authorList>
            <person name="Cheng K."/>
        </authorList>
    </citation>
    <scope>NUCLEOTIDE SEQUENCE [LARGE SCALE GENOMIC DNA]</scope>
    <source>
        <strain evidence="10">CICC 10650\ACCC 41061</strain>
    </source>
</reference>
<dbReference type="HAMAP" id="MF_00412">
    <property type="entry name" value="ProA"/>
    <property type="match status" value="1"/>
</dbReference>
<evidence type="ECO:0000259" key="8">
    <source>
        <dbReference type="Pfam" id="PF00171"/>
    </source>
</evidence>
<evidence type="ECO:0000256" key="7">
    <source>
        <dbReference type="HAMAP-Rule" id="MF_00412"/>
    </source>
</evidence>
<dbReference type="InterPro" id="IPR000965">
    <property type="entry name" value="GPR_dom"/>
</dbReference>
<dbReference type="InterPro" id="IPR015590">
    <property type="entry name" value="Aldehyde_DH_dom"/>
</dbReference>
<evidence type="ECO:0000313" key="10">
    <source>
        <dbReference type="Proteomes" id="UP000641910"/>
    </source>
</evidence>
<dbReference type="Proteomes" id="UP000641910">
    <property type="component" value="Unassembled WGS sequence"/>
</dbReference>
<dbReference type="PANTHER" id="PTHR11063:SF8">
    <property type="entry name" value="DELTA-1-PYRROLINE-5-CARBOXYLATE SYNTHASE"/>
    <property type="match status" value="1"/>
</dbReference>
<dbReference type="InterPro" id="IPR016163">
    <property type="entry name" value="Ald_DH_C"/>
</dbReference>
<dbReference type="PANTHER" id="PTHR11063">
    <property type="entry name" value="GLUTAMATE SEMIALDEHYDE DEHYDROGENASE"/>
    <property type="match status" value="1"/>
</dbReference>
<dbReference type="Pfam" id="PF00171">
    <property type="entry name" value="Aldedh"/>
    <property type="match status" value="1"/>
</dbReference>
<dbReference type="EC" id="1.2.1.41" evidence="7"/>
<dbReference type="NCBIfam" id="NF001221">
    <property type="entry name" value="PRK00197.1"/>
    <property type="match status" value="1"/>
</dbReference>
<dbReference type="CDD" id="cd07079">
    <property type="entry name" value="ALDH_F18-19_ProA-GPR"/>
    <property type="match status" value="1"/>
</dbReference>
<dbReference type="PROSITE" id="PS01223">
    <property type="entry name" value="PROA"/>
    <property type="match status" value="1"/>
</dbReference>
<comment type="subcellular location">
    <subcellularLocation>
        <location evidence="7">Cytoplasm</location>
    </subcellularLocation>
</comment>
<name>A0ABS0QI51_THEVU</name>
<dbReference type="InterPro" id="IPR016162">
    <property type="entry name" value="Ald_DH_N"/>
</dbReference>
<evidence type="ECO:0000256" key="1">
    <source>
        <dbReference type="ARBA" id="ARBA00004985"/>
    </source>
</evidence>
<evidence type="ECO:0000256" key="2">
    <source>
        <dbReference type="ARBA" id="ARBA00022605"/>
    </source>
</evidence>
<comment type="caution">
    <text evidence="9">The sequence shown here is derived from an EMBL/GenBank/DDBJ whole genome shotgun (WGS) entry which is preliminary data.</text>
</comment>
<organism evidence="9 10">
    <name type="scientific">Thermoactinomyces vulgaris</name>
    <dbReference type="NCBI Taxonomy" id="2026"/>
    <lineage>
        <taxon>Bacteria</taxon>
        <taxon>Bacillati</taxon>
        <taxon>Bacillota</taxon>
        <taxon>Bacilli</taxon>
        <taxon>Bacillales</taxon>
        <taxon>Thermoactinomycetaceae</taxon>
        <taxon>Thermoactinomyces</taxon>
    </lineage>
</organism>
<evidence type="ECO:0000256" key="3">
    <source>
        <dbReference type="ARBA" id="ARBA00022650"/>
    </source>
</evidence>
<evidence type="ECO:0000256" key="6">
    <source>
        <dbReference type="ARBA" id="ARBA00049024"/>
    </source>
</evidence>